<evidence type="ECO:0000313" key="5">
    <source>
        <dbReference type="Proteomes" id="UP000316371"/>
    </source>
</evidence>
<evidence type="ECO:0000259" key="3">
    <source>
        <dbReference type="Pfam" id="PF18962"/>
    </source>
</evidence>
<dbReference type="RefSeq" id="WP_144255875.1">
    <property type="nucleotide sequence ID" value="NZ_VJZT01000004.1"/>
</dbReference>
<comment type="caution">
    <text evidence="4">The sequence shown here is derived from an EMBL/GenBank/DDBJ whole genome shotgun (WGS) entry which is preliminary data.</text>
</comment>
<proteinExistence type="predicted"/>
<keyword evidence="5" id="KW-1185">Reference proteome</keyword>
<dbReference type="EMBL" id="VJZT01000004">
    <property type="protein sequence ID" value="TRX40892.1"/>
    <property type="molecule type" value="Genomic_DNA"/>
</dbReference>
<organism evidence="4 5">
    <name type="scientific">Flavobacterium restrictum</name>
    <dbReference type="NCBI Taxonomy" id="2594428"/>
    <lineage>
        <taxon>Bacteria</taxon>
        <taxon>Pseudomonadati</taxon>
        <taxon>Bacteroidota</taxon>
        <taxon>Flavobacteriia</taxon>
        <taxon>Flavobacteriales</taxon>
        <taxon>Flavobacteriaceae</taxon>
        <taxon>Flavobacterium</taxon>
    </lineage>
</organism>
<feature type="chain" id="PRO_5022190902" evidence="2">
    <location>
        <begin position="19"/>
        <end position="152"/>
    </location>
</feature>
<dbReference type="Pfam" id="PF18962">
    <property type="entry name" value="Por_Secre_tail"/>
    <property type="match status" value="1"/>
</dbReference>
<reference evidence="4 5" key="1">
    <citation type="submission" date="2019-07" db="EMBL/GenBank/DDBJ databases">
        <title>Novel species of Flavobacterium.</title>
        <authorList>
            <person name="Liu Q."/>
            <person name="Xin Y.-H."/>
        </authorList>
    </citation>
    <scope>NUCLEOTIDE SEQUENCE [LARGE SCALE GENOMIC DNA]</scope>
    <source>
        <strain evidence="4 5">LB1R34</strain>
    </source>
</reference>
<dbReference type="AlphaFoldDB" id="A0A553E7C4"/>
<dbReference type="InterPro" id="IPR026444">
    <property type="entry name" value="Secre_tail"/>
</dbReference>
<protein>
    <submittedName>
        <fullName evidence="4">T9SS type A sorting domain-containing protein</fullName>
    </submittedName>
</protein>
<gene>
    <name evidence="4" type="ORF">FNW21_06225</name>
</gene>
<feature type="domain" description="Secretion system C-terminal sorting" evidence="3">
    <location>
        <begin position="77"/>
        <end position="149"/>
    </location>
</feature>
<evidence type="ECO:0000313" key="4">
    <source>
        <dbReference type="EMBL" id="TRX40892.1"/>
    </source>
</evidence>
<evidence type="ECO:0000256" key="1">
    <source>
        <dbReference type="ARBA" id="ARBA00022729"/>
    </source>
</evidence>
<feature type="signal peptide" evidence="2">
    <location>
        <begin position="1"/>
        <end position="18"/>
    </location>
</feature>
<accession>A0A553E7C4</accession>
<dbReference type="NCBIfam" id="TIGR04183">
    <property type="entry name" value="Por_Secre_tail"/>
    <property type="match status" value="1"/>
</dbReference>
<keyword evidence="1 2" id="KW-0732">Signal</keyword>
<dbReference type="Proteomes" id="UP000316371">
    <property type="component" value="Unassembled WGS sequence"/>
</dbReference>
<evidence type="ECO:0000256" key="2">
    <source>
        <dbReference type="SAM" id="SignalP"/>
    </source>
</evidence>
<sequence length="152" mass="17555">MRNYLLLLFLGFSLFAKAQAPSNKLVFEYDGAGNQVKRYLCLGCPSTTGKKANPKEIIALKEEDLQKFFQEDVISYYPNPVKEELYLKWELIADKTVTSIYLYDINGRVLKTYDNLDKANNLNILFFNYPTGTYLIVLIYNDGEQKTIKIVK</sequence>
<dbReference type="OrthoDB" id="1266341at2"/>
<name>A0A553E7C4_9FLAO</name>